<organism evidence="1 2">
    <name type="scientific">Cannabis sativa</name>
    <name type="common">Hemp</name>
    <name type="synonym">Marijuana</name>
    <dbReference type="NCBI Taxonomy" id="3483"/>
    <lineage>
        <taxon>Eukaryota</taxon>
        <taxon>Viridiplantae</taxon>
        <taxon>Streptophyta</taxon>
        <taxon>Embryophyta</taxon>
        <taxon>Tracheophyta</taxon>
        <taxon>Spermatophyta</taxon>
        <taxon>Magnoliopsida</taxon>
        <taxon>eudicotyledons</taxon>
        <taxon>Gunneridae</taxon>
        <taxon>Pentapetalae</taxon>
        <taxon>rosids</taxon>
        <taxon>fabids</taxon>
        <taxon>Rosales</taxon>
        <taxon>Cannabaceae</taxon>
        <taxon>Cannabis</taxon>
    </lineage>
</organism>
<proteinExistence type="predicted"/>
<accession>A0A803NMR2</accession>
<name>A0A803NMR2_CANSA</name>
<dbReference type="Proteomes" id="UP000596661">
    <property type="component" value="Chromosome 1"/>
</dbReference>
<evidence type="ECO:0000313" key="2">
    <source>
        <dbReference type="Proteomes" id="UP000596661"/>
    </source>
</evidence>
<protein>
    <submittedName>
        <fullName evidence="1">Uncharacterized protein</fullName>
    </submittedName>
</protein>
<dbReference type="EnsemblPlants" id="evm.model.01.2813">
    <property type="protein sequence ID" value="cds.evm.model.01.2813"/>
    <property type="gene ID" value="evm.TU.01.2813"/>
</dbReference>
<dbReference type="Gramene" id="evm.model.01.2813">
    <property type="protein sequence ID" value="cds.evm.model.01.2813"/>
    <property type="gene ID" value="evm.TU.01.2813"/>
</dbReference>
<sequence>MEAIEESTQLSDSMRQAVALLADEDVDENSTSSSSPRRDSTFLNVVALGNVIKINDTEVEKEIKVVKRTIPTSFLDVDLIEIAEVFVAEENIDSTEGPKWFKPIFGNLLPVRFDNESFGCLSSHPSLAFRTTMIWKDNVYERKFVKLLPYSSRNTASDIVKVWAFSVDLAQEGGGTSTFSKQTTYDPATNKALLQEALDQVEELQD</sequence>
<reference evidence="1" key="2">
    <citation type="submission" date="2021-03" db="UniProtKB">
        <authorList>
            <consortium name="EnsemblPlants"/>
        </authorList>
    </citation>
    <scope>IDENTIFICATION</scope>
</reference>
<dbReference type="AlphaFoldDB" id="A0A803NMR2"/>
<reference evidence="1" key="1">
    <citation type="submission" date="2018-11" db="EMBL/GenBank/DDBJ databases">
        <authorList>
            <person name="Grassa J C."/>
        </authorList>
    </citation>
    <scope>NUCLEOTIDE SEQUENCE [LARGE SCALE GENOMIC DNA]</scope>
</reference>
<dbReference type="EMBL" id="UZAU01000081">
    <property type="status" value="NOT_ANNOTATED_CDS"/>
    <property type="molecule type" value="Genomic_DNA"/>
</dbReference>
<keyword evidence="2" id="KW-1185">Reference proteome</keyword>
<evidence type="ECO:0000313" key="1">
    <source>
        <dbReference type="EnsemblPlants" id="cds.evm.model.01.2813"/>
    </source>
</evidence>